<proteinExistence type="inferred from homology"/>
<dbReference type="OrthoDB" id="229496at2"/>
<dbReference type="InterPro" id="IPR017850">
    <property type="entry name" value="Alkaline_phosphatase_core_sf"/>
</dbReference>
<accession>A0A517P114</accession>
<gene>
    <name evidence="6" type="ORF">K239x_50860</name>
</gene>
<evidence type="ECO:0000256" key="4">
    <source>
        <dbReference type="SAM" id="SignalP"/>
    </source>
</evidence>
<evidence type="ECO:0000256" key="2">
    <source>
        <dbReference type="ARBA" id="ARBA00022723"/>
    </source>
</evidence>
<keyword evidence="4" id="KW-0732">Signal</keyword>
<feature type="chain" id="PRO_5022192342" evidence="4">
    <location>
        <begin position="22"/>
        <end position="515"/>
    </location>
</feature>
<keyword evidence="7" id="KW-1185">Reference proteome</keyword>
<dbReference type="GO" id="GO:0004065">
    <property type="term" value="F:arylsulfatase activity"/>
    <property type="evidence" value="ECO:0007669"/>
    <property type="project" value="UniProtKB-EC"/>
</dbReference>
<dbReference type="GO" id="GO:0046872">
    <property type="term" value="F:metal ion binding"/>
    <property type="evidence" value="ECO:0007669"/>
    <property type="project" value="UniProtKB-KW"/>
</dbReference>
<dbReference type="GO" id="GO:0005737">
    <property type="term" value="C:cytoplasm"/>
    <property type="evidence" value="ECO:0007669"/>
    <property type="project" value="TreeGrafter"/>
</dbReference>
<feature type="domain" description="Sulfatase N-terminal" evidence="5">
    <location>
        <begin position="33"/>
        <end position="396"/>
    </location>
</feature>
<evidence type="ECO:0000259" key="5">
    <source>
        <dbReference type="Pfam" id="PF00884"/>
    </source>
</evidence>
<dbReference type="PROSITE" id="PS00523">
    <property type="entry name" value="SULFATASE_1"/>
    <property type="match status" value="1"/>
</dbReference>
<feature type="signal peptide" evidence="4">
    <location>
        <begin position="1"/>
        <end position="21"/>
    </location>
</feature>
<dbReference type="SUPFAM" id="SSF53649">
    <property type="entry name" value="Alkaline phosphatase-like"/>
    <property type="match status" value="1"/>
</dbReference>
<dbReference type="PANTHER" id="PTHR45953">
    <property type="entry name" value="IDURONATE 2-SULFATASE"/>
    <property type="match status" value="1"/>
</dbReference>
<dbReference type="Gene3D" id="3.40.720.10">
    <property type="entry name" value="Alkaline Phosphatase, subunit A"/>
    <property type="match status" value="1"/>
</dbReference>
<dbReference type="PROSITE" id="PS51257">
    <property type="entry name" value="PROKAR_LIPOPROTEIN"/>
    <property type="match status" value="1"/>
</dbReference>
<sequence length="515" mass="58458" precursor="true">MKIKIVLVLASLLSVACIAQAEPVDPPDASSRPNVIFIKTDDQRFDSLSMTGHPVTKTPNIDRLAAEGVFFNQALITSPICGPSRANFFTGQWERKNRVGFTNVSKNFISNGLFDNSWLMQLKRAGYFAGYLGKHHTNIGEIKQRNRYMQESLDFCYMKPGHLGFDLMKWKQFQNLKHSSQIEGLFEATDAFIRPDKDKDYFFENTDASVKDFLQHRDPDKPFCLSINFNLPHAASIGGMGAGPTDPEMYRSLYSDQADDFAFPAGYPNIKVPLPASVFEQDDLMGYYHTTNPRKLLDKKTKMARAVAGIDLFVGNLRQVLDEMDLAGNTTLVFISDHGLLLGEHGLGGKTFLYEESIRVPLIVYSPHFDQKERGKTIDNLVVGQDVPATILELCGLPVPSTYQGKSLLPLIQGRQVPWREDVFCENLFTDQGYPRMEAVRGKQWKYIRYFSREHDRTKYLPDASINGERPIYEELFDLKSDPQEQNNLANLPEYVSVLKKHRTRCQVLVTELAK</sequence>
<name>A0A517P114_9BACT</name>
<dbReference type="InterPro" id="IPR024607">
    <property type="entry name" value="Sulfatase_CS"/>
</dbReference>
<dbReference type="EC" id="3.1.6.1" evidence="6"/>
<evidence type="ECO:0000256" key="1">
    <source>
        <dbReference type="ARBA" id="ARBA00008779"/>
    </source>
</evidence>
<dbReference type="Pfam" id="PF00884">
    <property type="entry name" value="Sulfatase"/>
    <property type="match status" value="1"/>
</dbReference>
<evidence type="ECO:0000313" key="6">
    <source>
        <dbReference type="EMBL" id="QDT13070.1"/>
    </source>
</evidence>
<comment type="similarity">
    <text evidence="1">Belongs to the sulfatase family.</text>
</comment>
<evidence type="ECO:0000313" key="7">
    <source>
        <dbReference type="Proteomes" id="UP000319817"/>
    </source>
</evidence>
<reference evidence="6 7" key="1">
    <citation type="submission" date="2019-02" db="EMBL/GenBank/DDBJ databases">
        <title>Deep-cultivation of Planctomycetes and their phenomic and genomic characterization uncovers novel biology.</title>
        <authorList>
            <person name="Wiegand S."/>
            <person name="Jogler M."/>
            <person name="Boedeker C."/>
            <person name="Pinto D."/>
            <person name="Vollmers J."/>
            <person name="Rivas-Marin E."/>
            <person name="Kohn T."/>
            <person name="Peeters S.H."/>
            <person name="Heuer A."/>
            <person name="Rast P."/>
            <person name="Oberbeckmann S."/>
            <person name="Bunk B."/>
            <person name="Jeske O."/>
            <person name="Meyerdierks A."/>
            <person name="Storesund J.E."/>
            <person name="Kallscheuer N."/>
            <person name="Luecker S."/>
            <person name="Lage O.M."/>
            <person name="Pohl T."/>
            <person name="Merkel B.J."/>
            <person name="Hornburger P."/>
            <person name="Mueller R.-W."/>
            <person name="Bruemmer F."/>
            <person name="Labrenz M."/>
            <person name="Spormann A.M."/>
            <person name="Op den Camp H."/>
            <person name="Overmann J."/>
            <person name="Amann R."/>
            <person name="Jetten M.S.M."/>
            <person name="Mascher T."/>
            <person name="Medema M.H."/>
            <person name="Devos D.P."/>
            <person name="Kaster A.-K."/>
            <person name="Ovreas L."/>
            <person name="Rohde M."/>
            <person name="Galperin M.Y."/>
            <person name="Jogler C."/>
        </authorList>
    </citation>
    <scope>NUCLEOTIDE SEQUENCE [LARGE SCALE GENOMIC DNA]</scope>
    <source>
        <strain evidence="6 7">K23_9</strain>
    </source>
</reference>
<dbReference type="Proteomes" id="UP000319817">
    <property type="component" value="Chromosome"/>
</dbReference>
<keyword evidence="2" id="KW-0479">Metal-binding</keyword>
<evidence type="ECO:0000256" key="3">
    <source>
        <dbReference type="ARBA" id="ARBA00022801"/>
    </source>
</evidence>
<dbReference type="EMBL" id="CP036526">
    <property type="protein sequence ID" value="QDT13070.1"/>
    <property type="molecule type" value="Genomic_DNA"/>
</dbReference>
<dbReference type="AlphaFoldDB" id="A0A517P114"/>
<protein>
    <submittedName>
        <fullName evidence="6">Arylsulfatase</fullName>
        <ecNumber evidence="6">3.1.6.1</ecNumber>
    </submittedName>
</protein>
<dbReference type="PANTHER" id="PTHR45953:SF1">
    <property type="entry name" value="IDURONATE 2-SULFATASE"/>
    <property type="match status" value="1"/>
</dbReference>
<keyword evidence="3 6" id="KW-0378">Hydrolase</keyword>
<dbReference type="RefSeq" id="WP_145420868.1">
    <property type="nucleotide sequence ID" value="NZ_CP036526.1"/>
</dbReference>
<organism evidence="6 7">
    <name type="scientific">Stieleria marina</name>
    <dbReference type="NCBI Taxonomy" id="1930275"/>
    <lineage>
        <taxon>Bacteria</taxon>
        <taxon>Pseudomonadati</taxon>
        <taxon>Planctomycetota</taxon>
        <taxon>Planctomycetia</taxon>
        <taxon>Pirellulales</taxon>
        <taxon>Pirellulaceae</taxon>
        <taxon>Stieleria</taxon>
    </lineage>
</organism>
<dbReference type="InterPro" id="IPR000917">
    <property type="entry name" value="Sulfatase_N"/>
</dbReference>